<dbReference type="EMBL" id="CP002156">
    <property type="protein sequence ID" value="ADM10696.1"/>
    <property type="molecule type" value="Genomic_DNA"/>
</dbReference>
<evidence type="ECO:0000313" key="3">
    <source>
        <dbReference type="Proteomes" id="UP000001302"/>
    </source>
</evidence>
<evidence type="ECO:0000256" key="1">
    <source>
        <dbReference type="SAM" id="Phobius"/>
    </source>
</evidence>
<dbReference type="AlphaFoldDB" id="E0TGT7"/>
<dbReference type="STRING" id="314260.PB2503_13294"/>
<gene>
    <name evidence="2" type="ordered locus">PB2503_13294</name>
</gene>
<evidence type="ECO:0000313" key="2">
    <source>
        <dbReference type="EMBL" id="ADM10696.1"/>
    </source>
</evidence>
<keyword evidence="1" id="KW-1133">Transmembrane helix</keyword>
<reference evidence="3" key="1">
    <citation type="submission" date="2010-08" db="EMBL/GenBank/DDBJ databases">
        <title>Genome sequence of Parvularcula bermudensis HTCC2503.</title>
        <authorList>
            <person name="Kang D.-M."/>
            <person name="Oh H.-M."/>
            <person name="Cho J.-C."/>
        </authorList>
    </citation>
    <scope>NUCLEOTIDE SEQUENCE [LARGE SCALE GENOMIC DNA]</scope>
    <source>
        <strain evidence="3">ATCC BAA-594 / HTCC2503 / KCTC 12087</strain>
    </source>
</reference>
<keyword evidence="3" id="KW-1185">Reference proteome</keyword>
<keyword evidence="1" id="KW-0472">Membrane</keyword>
<accession>E0TGT7</accession>
<dbReference type="Proteomes" id="UP000001302">
    <property type="component" value="Chromosome"/>
</dbReference>
<name>E0TGT7_PARBH</name>
<organism evidence="2 3">
    <name type="scientific">Parvularcula bermudensis (strain ATCC BAA-594 / HTCC2503 / KCTC 12087)</name>
    <dbReference type="NCBI Taxonomy" id="314260"/>
    <lineage>
        <taxon>Bacteria</taxon>
        <taxon>Pseudomonadati</taxon>
        <taxon>Pseudomonadota</taxon>
        <taxon>Alphaproteobacteria</taxon>
        <taxon>Parvularculales</taxon>
        <taxon>Parvularculaceae</taxon>
        <taxon>Parvularcula</taxon>
    </lineage>
</organism>
<reference evidence="2 3" key="2">
    <citation type="journal article" date="2011" name="J. Bacteriol.">
        <title>Complete genome sequence of strain HTCC2503T of Parvularcula bermudensis, the type species of the order "Parvularculales" in the class Alphaproteobacteria.</title>
        <authorList>
            <person name="Oh H.M."/>
            <person name="Kang I."/>
            <person name="Vergin K.L."/>
            <person name="Kang D."/>
            <person name="Rhee K.H."/>
            <person name="Giovannoni S.J."/>
            <person name="Cho J.C."/>
        </authorList>
    </citation>
    <scope>NUCLEOTIDE SEQUENCE [LARGE SCALE GENOMIC DNA]</scope>
    <source>
        <strain evidence="3">ATCC BAA-594 / HTCC2503 / KCTC 12087</strain>
    </source>
</reference>
<feature type="transmembrane region" description="Helical" evidence="1">
    <location>
        <begin position="86"/>
        <end position="104"/>
    </location>
</feature>
<feature type="transmembrane region" description="Helical" evidence="1">
    <location>
        <begin position="59"/>
        <end position="79"/>
    </location>
</feature>
<proteinExistence type="predicted"/>
<keyword evidence="1" id="KW-0812">Transmembrane</keyword>
<dbReference type="KEGG" id="pbr:PB2503_13294"/>
<sequence>MSWTLILAAMAALFIAAQVMKAALGLIVRFALYGFMAVVIHMRQTGEQMRDIDIDQATLLLTAAGVAFVATGAIVLLLFRNTRWRYLLSPLLGFGLTFAAVAAVG</sequence>
<protein>
    <submittedName>
        <fullName evidence="2">Uncharacterized protein</fullName>
    </submittedName>
</protein>
<dbReference type="HOGENOM" id="CLU_2233913_0_0_5"/>